<keyword evidence="17" id="KW-1185">Reference proteome</keyword>
<keyword evidence="4" id="KW-0410">Iron transport</keyword>
<keyword evidence="8 12" id="KW-0798">TonB box</keyword>
<evidence type="ECO:0000313" key="17">
    <source>
        <dbReference type="Proteomes" id="UP000503018"/>
    </source>
</evidence>
<keyword evidence="3 11" id="KW-1134">Transmembrane beta strand</keyword>
<dbReference type="InterPro" id="IPR036942">
    <property type="entry name" value="Beta-barrel_TonB_sf"/>
</dbReference>
<dbReference type="Pfam" id="PF07715">
    <property type="entry name" value="Plug"/>
    <property type="match status" value="1"/>
</dbReference>
<evidence type="ECO:0000256" key="6">
    <source>
        <dbReference type="ARBA" id="ARBA00023004"/>
    </source>
</evidence>
<organism evidence="16 17">
    <name type="scientific">Sphingomonas lacunae</name>
    <dbReference type="NCBI Taxonomy" id="2698828"/>
    <lineage>
        <taxon>Bacteria</taxon>
        <taxon>Pseudomonadati</taxon>
        <taxon>Pseudomonadota</taxon>
        <taxon>Alphaproteobacteria</taxon>
        <taxon>Sphingomonadales</taxon>
        <taxon>Sphingomonadaceae</taxon>
        <taxon>Sphingomonas</taxon>
    </lineage>
</organism>
<feature type="chain" id="PRO_5027055067" evidence="13">
    <location>
        <begin position="32"/>
        <end position="680"/>
    </location>
</feature>
<evidence type="ECO:0000256" key="7">
    <source>
        <dbReference type="ARBA" id="ARBA00023065"/>
    </source>
</evidence>
<evidence type="ECO:0000256" key="10">
    <source>
        <dbReference type="ARBA" id="ARBA00023237"/>
    </source>
</evidence>
<evidence type="ECO:0000256" key="2">
    <source>
        <dbReference type="ARBA" id="ARBA00022448"/>
    </source>
</evidence>
<dbReference type="Gene3D" id="2.40.170.20">
    <property type="entry name" value="TonB-dependent receptor, beta-barrel domain"/>
    <property type="match status" value="1"/>
</dbReference>
<evidence type="ECO:0000259" key="15">
    <source>
        <dbReference type="Pfam" id="PF07715"/>
    </source>
</evidence>
<accession>A0A6M4AX60</accession>
<dbReference type="InterPro" id="IPR000531">
    <property type="entry name" value="Beta-barrel_TonB"/>
</dbReference>
<dbReference type="GO" id="GO:0009279">
    <property type="term" value="C:cell outer membrane"/>
    <property type="evidence" value="ECO:0007669"/>
    <property type="project" value="UniProtKB-SubCell"/>
</dbReference>
<evidence type="ECO:0000256" key="3">
    <source>
        <dbReference type="ARBA" id="ARBA00022452"/>
    </source>
</evidence>
<keyword evidence="16" id="KW-0675">Receptor</keyword>
<keyword evidence="6" id="KW-0408">Iron</keyword>
<evidence type="ECO:0000256" key="12">
    <source>
        <dbReference type="RuleBase" id="RU003357"/>
    </source>
</evidence>
<evidence type="ECO:0000259" key="14">
    <source>
        <dbReference type="Pfam" id="PF00593"/>
    </source>
</evidence>
<dbReference type="KEGG" id="slan:GV829_08850"/>
<evidence type="ECO:0000256" key="9">
    <source>
        <dbReference type="ARBA" id="ARBA00023136"/>
    </source>
</evidence>
<keyword evidence="2 11" id="KW-0813">Transport</keyword>
<evidence type="ECO:0000256" key="13">
    <source>
        <dbReference type="SAM" id="SignalP"/>
    </source>
</evidence>
<dbReference type="GO" id="GO:0006826">
    <property type="term" value="P:iron ion transport"/>
    <property type="evidence" value="ECO:0007669"/>
    <property type="project" value="UniProtKB-KW"/>
</dbReference>
<dbReference type="InterPro" id="IPR012910">
    <property type="entry name" value="Plug_dom"/>
</dbReference>
<evidence type="ECO:0000256" key="1">
    <source>
        <dbReference type="ARBA" id="ARBA00004571"/>
    </source>
</evidence>
<dbReference type="PANTHER" id="PTHR32552:SF81">
    <property type="entry name" value="TONB-DEPENDENT OUTER MEMBRANE RECEPTOR"/>
    <property type="match status" value="1"/>
</dbReference>
<dbReference type="SUPFAM" id="SSF56935">
    <property type="entry name" value="Porins"/>
    <property type="match status" value="1"/>
</dbReference>
<gene>
    <name evidence="16" type="ORF">GV829_08850</name>
</gene>
<keyword evidence="13" id="KW-0732">Signal</keyword>
<dbReference type="Gene3D" id="2.170.130.10">
    <property type="entry name" value="TonB-dependent receptor, plug domain"/>
    <property type="match status" value="1"/>
</dbReference>
<sequence length="680" mass="72994">MILRLKGGSRAMINVRWLSVALALPAAPAFAEAPPGAIENEIIVYGRSIDQVGIATSGSEGVVGYADFENRPISRVGELAENVPGLIATQHSGSGKANQYFLRGFNLDHGTDLAGFVDGAPINMRSHGHGQGYLDLNFLIPEMVERIDYAKGPYHAADGDFASAGSMRFVTKSRLGRPIVEVTGGSFGYWRGLAAGSADIASGSLLGALDATVSDGPWVLDERQRKFNGLLKYTAVNWSLGLSGYANSWTSTDQVPERAIASGLIPRNGFIDPHLGGRAGRIALTFNGQFGDTRVSAYAIGSRLELTSNFTYFLDDPVSGDQFRQADRRGVFGGSIRHEFKGDRVTWRIGADTRWDRIGQVGLYDTVMGEVVGTVREDRVDEFGGGLYGEAELSLARNLRLVLGLRGDAITYDVKSDLALNSGKGSAAIVTPKAALAWQAGGGIELYANYGEGYHSNDVRGAAIQVDPASGASADKVPVFARSRGAELGARIERSRLTASLVGYWLDLASELVFVGDAGTTEPNDASRRFGSELALFWRPSEGLTLDSTASWTHARFRGVDAGQGHIPGATPFVLGGGISAKVSPRTTLTARLRHFAGAPLIEDSSQRSQPTTLVNLGAYWESGRVRLGLDVLNLFDAKDPDISYWYASRLPGEQSGGTEDRHIHPVEPRQVRAVFRIRN</sequence>
<protein>
    <submittedName>
        <fullName evidence="16">TonB-dependent receptor</fullName>
    </submittedName>
</protein>
<evidence type="ECO:0000256" key="8">
    <source>
        <dbReference type="ARBA" id="ARBA00023077"/>
    </source>
</evidence>
<keyword evidence="9 11" id="KW-0472">Membrane</keyword>
<evidence type="ECO:0000256" key="5">
    <source>
        <dbReference type="ARBA" id="ARBA00022692"/>
    </source>
</evidence>
<feature type="domain" description="TonB-dependent receptor-like beta-barrel" evidence="14">
    <location>
        <begin position="244"/>
        <end position="635"/>
    </location>
</feature>
<feature type="domain" description="TonB-dependent receptor plug" evidence="15">
    <location>
        <begin position="56"/>
        <end position="165"/>
    </location>
</feature>
<name>A0A6M4AX60_9SPHN</name>
<dbReference type="InterPro" id="IPR039426">
    <property type="entry name" value="TonB-dep_rcpt-like"/>
</dbReference>
<evidence type="ECO:0000256" key="4">
    <source>
        <dbReference type="ARBA" id="ARBA00022496"/>
    </source>
</evidence>
<keyword evidence="7" id="KW-0406">Ion transport</keyword>
<dbReference type="PANTHER" id="PTHR32552">
    <property type="entry name" value="FERRICHROME IRON RECEPTOR-RELATED"/>
    <property type="match status" value="1"/>
</dbReference>
<dbReference type="EMBL" id="CP053015">
    <property type="protein sequence ID" value="QJQ33673.1"/>
    <property type="molecule type" value="Genomic_DNA"/>
</dbReference>
<proteinExistence type="inferred from homology"/>
<dbReference type="PROSITE" id="PS52016">
    <property type="entry name" value="TONB_DEPENDENT_REC_3"/>
    <property type="match status" value="1"/>
</dbReference>
<keyword evidence="5 11" id="KW-0812">Transmembrane</keyword>
<dbReference type="InterPro" id="IPR037066">
    <property type="entry name" value="Plug_dom_sf"/>
</dbReference>
<comment type="similarity">
    <text evidence="11 12">Belongs to the TonB-dependent receptor family.</text>
</comment>
<reference evidence="16 17" key="1">
    <citation type="submission" date="2020-01" db="EMBL/GenBank/DDBJ databases">
        <title>Sphingomonas sp. strain CSW-10.</title>
        <authorList>
            <person name="Chen W.-M."/>
        </authorList>
    </citation>
    <scope>NUCLEOTIDE SEQUENCE [LARGE SCALE GENOMIC DNA]</scope>
    <source>
        <strain evidence="16 17">CSW-10</strain>
    </source>
</reference>
<dbReference type="Pfam" id="PF00593">
    <property type="entry name" value="TonB_dep_Rec_b-barrel"/>
    <property type="match status" value="1"/>
</dbReference>
<evidence type="ECO:0000256" key="11">
    <source>
        <dbReference type="PROSITE-ProRule" id="PRU01360"/>
    </source>
</evidence>
<evidence type="ECO:0000313" key="16">
    <source>
        <dbReference type="EMBL" id="QJQ33673.1"/>
    </source>
</evidence>
<comment type="subcellular location">
    <subcellularLocation>
        <location evidence="1 11">Cell outer membrane</location>
        <topology evidence="1 11">Multi-pass membrane protein</topology>
    </subcellularLocation>
</comment>
<dbReference type="AlphaFoldDB" id="A0A6M4AX60"/>
<feature type="signal peptide" evidence="13">
    <location>
        <begin position="1"/>
        <end position="31"/>
    </location>
</feature>
<keyword evidence="10 11" id="KW-0998">Cell outer membrane</keyword>
<dbReference type="Proteomes" id="UP000503018">
    <property type="component" value="Chromosome"/>
</dbReference>